<dbReference type="RefSeq" id="WP_114696732.1">
    <property type="nucleotide sequence ID" value="NZ_QQOH01000004.1"/>
</dbReference>
<dbReference type="PANTHER" id="PTHR40278:SF2">
    <property type="entry name" value="TYPE IV PILUS INNER MEMBRANE COMPONENT PILN"/>
    <property type="match status" value="1"/>
</dbReference>
<dbReference type="GO" id="GO:0043107">
    <property type="term" value="P:type IV pilus-dependent motility"/>
    <property type="evidence" value="ECO:0007669"/>
    <property type="project" value="TreeGrafter"/>
</dbReference>
<evidence type="ECO:0000313" key="4">
    <source>
        <dbReference type="Proteomes" id="UP000253769"/>
    </source>
</evidence>
<comment type="caution">
    <text evidence="3">The sequence shown here is derived from an EMBL/GenBank/DDBJ whole genome shotgun (WGS) entry which is preliminary data.</text>
</comment>
<dbReference type="OrthoDB" id="5296173at2"/>
<evidence type="ECO:0000256" key="2">
    <source>
        <dbReference type="SAM" id="Phobius"/>
    </source>
</evidence>
<protein>
    <submittedName>
        <fullName evidence="3">Pilus assembly protein PilN</fullName>
    </submittedName>
</protein>
<feature type="coiled-coil region" evidence="1">
    <location>
        <begin position="56"/>
        <end position="93"/>
    </location>
</feature>
<dbReference type="EMBL" id="QQOH01000004">
    <property type="protein sequence ID" value="RDE19110.1"/>
    <property type="molecule type" value="Genomic_DNA"/>
</dbReference>
<dbReference type="GO" id="GO:0043683">
    <property type="term" value="P:type IV pilus assembly"/>
    <property type="evidence" value="ECO:0007669"/>
    <property type="project" value="TreeGrafter"/>
</dbReference>
<accession>A0A369WAS2</accession>
<gene>
    <name evidence="3" type="ORF">DV711_16100</name>
</gene>
<dbReference type="PANTHER" id="PTHR40278">
    <property type="entry name" value="DNA UTILIZATION PROTEIN HOFN"/>
    <property type="match status" value="1"/>
</dbReference>
<keyword evidence="2" id="KW-1133">Transmembrane helix</keyword>
<dbReference type="Proteomes" id="UP000253769">
    <property type="component" value="Unassembled WGS sequence"/>
</dbReference>
<proteinExistence type="predicted"/>
<name>A0A369WAS2_9GAMM</name>
<dbReference type="Pfam" id="PF05137">
    <property type="entry name" value="PilN"/>
    <property type="match status" value="1"/>
</dbReference>
<reference evidence="3 4" key="1">
    <citation type="submission" date="2018-07" db="EMBL/GenBank/DDBJ databases">
        <title>Motiliproteus coralliicola sp. nov., a bacterium isolated from Coral.</title>
        <authorList>
            <person name="Wang G."/>
        </authorList>
    </citation>
    <scope>NUCLEOTIDE SEQUENCE [LARGE SCALE GENOMIC DNA]</scope>
    <source>
        <strain evidence="3 4">C34</strain>
    </source>
</reference>
<feature type="transmembrane region" description="Helical" evidence="2">
    <location>
        <begin position="23"/>
        <end position="45"/>
    </location>
</feature>
<keyword evidence="2" id="KW-0472">Membrane</keyword>
<dbReference type="InterPro" id="IPR052534">
    <property type="entry name" value="Extracell_DNA_Util/SecSys_Comp"/>
</dbReference>
<keyword evidence="4" id="KW-1185">Reference proteome</keyword>
<dbReference type="InterPro" id="IPR007813">
    <property type="entry name" value="PilN"/>
</dbReference>
<evidence type="ECO:0000313" key="3">
    <source>
        <dbReference type="EMBL" id="RDE19110.1"/>
    </source>
</evidence>
<keyword evidence="2" id="KW-0812">Transmembrane</keyword>
<dbReference type="AlphaFoldDB" id="A0A369WAS2"/>
<sequence length="186" mass="21746">MANTLINLRSWREDRRKERQQRFLTSSVLVAILAAAAVWGTGFYIEHNTKQQQLRNDYLRQEMAKLDSKIKEIKELRAKRERLLERLRAIQELQGNRPVIVRVFDELVRVLPDELYYSNLSRKGESLHVQGRALSNRDVSTLMRNLDRSSWFSEPNLSKVGKSGDLYKNFDMRVGLTKPKPEEEGS</sequence>
<evidence type="ECO:0000256" key="1">
    <source>
        <dbReference type="SAM" id="Coils"/>
    </source>
</evidence>
<organism evidence="3 4">
    <name type="scientific">Motiliproteus coralliicola</name>
    <dbReference type="NCBI Taxonomy" id="2283196"/>
    <lineage>
        <taxon>Bacteria</taxon>
        <taxon>Pseudomonadati</taxon>
        <taxon>Pseudomonadota</taxon>
        <taxon>Gammaproteobacteria</taxon>
        <taxon>Oceanospirillales</taxon>
        <taxon>Oceanospirillaceae</taxon>
        <taxon>Motiliproteus</taxon>
    </lineage>
</organism>
<keyword evidence="1" id="KW-0175">Coiled coil</keyword>